<evidence type="ECO:0000313" key="2">
    <source>
        <dbReference type="EMBL" id="KAB6559682.1"/>
    </source>
</evidence>
<dbReference type="InterPro" id="IPR027417">
    <property type="entry name" value="P-loop_NTPase"/>
</dbReference>
<evidence type="ECO:0000313" key="3">
    <source>
        <dbReference type="Proteomes" id="UP000437431"/>
    </source>
</evidence>
<dbReference type="SUPFAM" id="SSF52540">
    <property type="entry name" value="P-loop containing nucleoside triphosphate hydrolases"/>
    <property type="match status" value="1"/>
</dbReference>
<protein>
    <submittedName>
        <fullName evidence="2">NTPase</fullName>
    </submittedName>
</protein>
<dbReference type="Proteomes" id="UP000437431">
    <property type="component" value="Unassembled WGS sequence"/>
</dbReference>
<dbReference type="RefSeq" id="WP_036629362.1">
    <property type="nucleotide sequence ID" value="NZ_DAWDUF010000011.1"/>
</dbReference>
<organism evidence="2 3">
    <name type="scientific">Phocaeicola vulgatus</name>
    <name type="common">Bacteroides vulgatus</name>
    <dbReference type="NCBI Taxonomy" id="821"/>
    <lineage>
        <taxon>Bacteria</taxon>
        <taxon>Pseudomonadati</taxon>
        <taxon>Bacteroidota</taxon>
        <taxon>Bacteroidia</taxon>
        <taxon>Bacteroidales</taxon>
        <taxon>Bacteroidaceae</taxon>
        <taxon>Phocaeicola</taxon>
    </lineage>
</organism>
<dbReference type="EMBL" id="WDAY01000026">
    <property type="protein sequence ID" value="KAB6559682.1"/>
    <property type="molecule type" value="Genomic_DNA"/>
</dbReference>
<gene>
    <name evidence="2" type="ORF">GAY79_12295</name>
</gene>
<evidence type="ECO:0000259" key="1">
    <source>
        <dbReference type="Pfam" id="PF07693"/>
    </source>
</evidence>
<dbReference type="Gene3D" id="3.40.50.300">
    <property type="entry name" value="P-loop containing nucleotide triphosphate hydrolases"/>
    <property type="match status" value="1"/>
</dbReference>
<dbReference type="Pfam" id="PF07693">
    <property type="entry name" value="KAP_NTPase"/>
    <property type="match status" value="1"/>
</dbReference>
<name>A0A3E4KH50_PHOVU</name>
<dbReference type="InterPro" id="IPR011646">
    <property type="entry name" value="KAP_P-loop"/>
</dbReference>
<dbReference type="AlphaFoldDB" id="A0A3E4KH50"/>
<sequence length="629" mass="72744">MNSLILDFLDSYAGNPNPQYAVMLKGKWGCGKTHLIKQWKKKFDKTSDTNEEITLKPIYISTYGMDSVNDIKTAIDRELNPFFYSKTGRFIKGALKLAGKIVFKTSMDFNEDSKEDGSFSATLDSLSLLQVEDDSIKGVKFLIFDDIERCLIEMKELLGFINYFVEHCNCHVVVIGDENHLEELPKAVLDEFKEKTIGKEFEIQPNIKEAIEYFLDEVPTSDYLKEMRDFIIDCFICTKSDNLRVLRQCLYDFKSHLNKLPSELIEKDNIFLKNILGSFIAVYAEYSNGESKELICKWSEECKFLLHQDDNEDKQRMQHLREKYDSLNKSLVYNVLNPGYVTAIINYIITGAPLVEFIAMEIKGNQRELKPWERLSGFFDMEQQELESICQATINAILDKEIKDAYQLGYSIAYLSYFAAIDAVYLEKDTVSSIKERIAEMINNQTSLEELYRLKGLFISGCNYVTTDSKTLITDDIVSYFLQKMKSKINDLPDQMQKALRNLTEETVEELIIIDRQPYPDKSCTYEYRTIFASEDANTLFDAICKLSNKSRNSFTQFLSYHYNFDYHLQDVGDRYKADIPCLLQLNDLVSKKISVLKSVDRLAFIRLKEALTKAIRRCEGKNDTSDCI</sequence>
<reference evidence="2 3" key="1">
    <citation type="journal article" date="2019" name="Nat. Med.">
        <title>A library of human gut bacterial isolates paired with longitudinal multiomics data enables mechanistic microbiome research.</title>
        <authorList>
            <person name="Poyet M."/>
            <person name="Groussin M."/>
            <person name="Gibbons S.M."/>
            <person name="Avila-Pacheco J."/>
            <person name="Jiang X."/>
            <person name="Kearney S.M."/>
            <person name="Perrotta A.R."/>
            <person name="Berdy B."/>
            <person name="Zhao S."/>
            <person name="Lieberman T.D."/>
            <person name="Swanson P.K."/>
            <person name="Smith M."/>
            <person name="Roesemann S."/>
            <person name="Alexander J.E."/>
            <person name="Rich S.A."/>
            <person name="Livny J."/>
            <person name="Vlamakis H."/>
            <person name="Clish C."/>
            <person name="Bullock K."/>
            <person name="Deik A."/>
            <person name="Scott J."/>
            <person name="Pierce K.A."/>
            <person name="Xavier R.J."/>
            <person name="Alm E.J."/>
        </authorList>
    </citation>
    <scope>NUCLEOTIDE SEQUENCE [LARGE SCALE GENOMIC DNA]</scope>
    <source>
        <strain evidence="2 3">BIOML-A111</strain>
    </source>
</reference>
<comment type="caution">
    <text evidence="2">The sequence shown here is derived from an EMBL/GenBank/DDBJ whole genome shotgun (WGS) entry which is preliminary data.</text>
</comment>
<feature type="domain" description="KAP NTPase" evidence="1">
    <location>
        <begin position="15"/>
        <end position="254"/>
    </location>
</feature>
<proteinExistence type="predicted"/>
<accession>A0A3E4KH50</accession>